<dbReference type="Pfam" id="PF11139">
    <property type="entry name" value="SfLAP"/>
    <property type="match status" value="1"/>
</dbReference>
<dbReference type="EMBL" id="CP059165">
    <property type="protein sequence ID" value="QLL09931.1"/>
    <property type="molecule type" value="Genomic_DNA"/>
</dbReference>
<dbReference type="AlphaFoldDB" id="A0A7D6HU11"/>
<feature type="transmembrane region" description="Helical" evidence="1">
    <location>
        <begin position="80"/>
        <end position="102"/>
    </location>
</feature>
<accession>A0A7D6HU11</accession>
<evidence type="ECO:0000256" key="1">
    <source>
        <dbReference type="SAM" id="Phobius"/>
    </source>
</evidence>
<feature type="transmembrane region" description="Helical" evidence="1">
    <location>
        <begin position="161"/>
        <end position="181"/>
    </location>
</feature>
<reference evidence="3" key="2">
    <citation type="submission" date="2023-07" db="EMBL/GenBank/DDBJ databases">
        <title>Description of Mycobacterium gordonae subsp. intergordonae subsp.nov. and Mycobacterium gordonae subsp. gordonae subsp. nov.</title>
        <authorList>
            <person name="Huang H."/>
        </authorList>
    </citation>
    <scope>NUCLEOTIDE SEQUENCE [LARGE SCALE GENOMIC DNA]</scope>
    <source>
        <strain evidence="3">24</strain>
    </source>
</reference>
<dbReference type="KEGG" id="mgor:H0P51_01995"/>
<keyword evidence="1" id="KW-0812">Transmembrane</keyword>
<feature type="transmembrane region" description="Helical" evidence="1">
    <location>
        <begin position="193"/>
        <end position="221"/>
    </location>
</feature>
<dbReference type="Proteomes" id="UP000510682">
    <property type="component" value="Chromosome"/>
</dbReference>
<evidence type="ECO:0000313" key="3">
    <source>
        <dbReference type="Proteomes" id="UP000510682"/>
    </source>
</evidence>
<feature type="transmembrane region" description="Helical" evidence="1">
    <location>
        <begin position="242"/>
        <end position="261"/>
    </location>
</feature>
<sequence length="263" mass="27930">MWGSLLGLAFLFTINPVLLAVIVLMISRPRPVQNLLAYWLGSMIVNIAGMVIPLIVLRSTPAFPYLGDPASAGTSAGARYFQIGMGVLALSIATLITVRLVAHQRAQLATSDGNSSVLVMDADESTQLSSPFGRAQDTANEGGSAFRRLVGRLQNAWDDGALWVAFVFGLCGFPPPILVLFVDTTIMGSGAAFGVQVVAAVAFVFGMFAVVEIALVSYLIVPDKTLAVLRPLHDWAAANRRQVLIGIFSLVGFFQLGHGLGLI</sequence>
<keyword evidence="1" id="KW-1133">Transmembrane helix</keyword>
<organism evidence="2 3">
    <name type="scientific">Mycobacterium vicinigordonae</name>
    <dbReference type="NCBI Taxonomy" id="1719132"/>
    <lineage>
        <taxon>Bacteria</taxon>
        <taxon>Bacillati</taxon>
        <taxon>Actinomycetota</taxon>
        <taxon>Actinomycetes</taxon>
        <taxon>Mycobacteriales</taxon>
        <taxon>Mycobacteriaceae</taxon>
        <taxon>Mycobacterium</taxon>
    </lineage>
</organism>
<keyword evidence="3" id="KW-1185">Reference proteome</keyword>
<protein>
    <submittedName>
        <fullName evidence="2">GAP family protein</fullName>
    </submittedName>
</protein>
<dbReference type="InterPro" id="IPR021315">
    <property type="entry name" value="Gap/Sap"/>
</dbReference>
<feature type="transmembrane region" description="Helical" evidence="1">
    <location>
        <begin position="6"/>
        <end position="26"/>
    </location>
</feature>
<name>A0A7D6HU11_9MYCO</name>
<reference evidence="3" key="1">
    <citation type="submission" date="2020-07" db="EMBL/GenBank/DDBJ databases">
        <title>Description of Mycobacterium gordonae subsp. intergordonae subsp.nov. and Mycobacterium gordonae subsp. gordonae subsp. nov.</title>
        <authorList>
            <person name="Yu X."/>
        </authorList>
    </citation>
    <scope>NUCLEOTIDE SEQUENCE [LARGE SCALE GENOMIC DNA]</scope>
    <source>
        <strain evidence="3">24</strain>
    </source>
</reference>
<evidence type="ECO:0000313" key="2">
    <source>
        <dbReference type="EMBL" id="QLL09931.1"/>
    </source>
</evidence>
<feature type="transmembrane region" description="Helical" evidence="1">
    <location>
        <begin position="38"/>
        <end position="60"/>
    </location>
</feature>
<proteinExistence type="predicted"/>
<keyword evidence="1" id="KW-0472">Membrane</keyword>
<gene>
    <name evidence="2" type="ORF">H0P51_01995</name>
</gene>